<evidence type="ECO:0000313" key="4">
    <source>
        <dbReference type="Proteomes" id="UP000230463"/>
    </source>
</evidence>
<protein>
    <recommendedName>
        <fullName evidence="5">Lipoprotein</fullName>
    </recommendedName>
</protein>
<feature type="compositionally biased region" description="Basic and acidic residues" evidence="1">
    <location>
        <begin position="74"/>
        <end position="83"/>
    </location>
</feature>
<evidence type="ECO:0000256" key="2">
    <source>
        <dbReference type="SAM" id="SignalP"/>
    </source>
</evidence>
<feature type="region of interest" description="Disordered" evidence="1">
    <location>
        <begin position="54"/>
        <end position="83"/>
    </location>
</feature>
<dbReference type="EMBL" id="MEIU01000058">
    <property type="protein sequence ID" value="PIT59521.1"/>
    <property type="molecule type" value="Genomic_DNA"/>
</dbReference>
<dbReference type="AlphaFoldDB" id="A0A855FKP2"/>
<feature type="chain" id="PRO_5032800770" description="Lipoprotein" evidence="2">
    <location>
        <begin position="26"/>
        <end position="83"/>
    </location>
</feature>
<accession>A0A855FKP2</accession>
<gene>
    <name evidence="3" type="ORF">BHC57_07935</name>
</gene>
<feature type="signal peptide" evidence="2">
    <location>
        <begin position="1"/>
        <end position="25"/>
    </location>
</feature>
<evidence type="ECO:0008006" key="5">
    <source>
        <dbReference type="Google" id="ProtNLM"/>
    </source>
</evidence>
<name>A0A855FKP2_9NEIS</name>
<comment type="caution">
    <text evidence="3">The sequence shown here is derived from an EMBL/GenBank/DDBJ whole genome shotgun (WGS) entry which is preliminary data.</text>
</comment>
<sequence>MKLIPVSLFALALLSACSVGMPSNVAVGIGGGNHNFGLGTSIYFPIKTKPVPSDPPVIAGTEQSNQPAAKLSSQKKEAATRLK</sequence>
<dbReference type="Proteomes" id="UP000230463">
    <property type="component" value="Unassembled WGS sequence"/>
</dbReference>
<organism evidence="3 4">
    <name type="scientific">Snodgrassella alvi</name>
    <dbReference type="NCBI Taxonomy" id="1196083"/>
    <lineage>
        <taxon>Bacteria</taxon>
        <taxon>Pseudomonadati</taxon>
        <taxon>Pseudomonadota</taxon>
        <taxon>Betaproteobacteria</taxon>
        <taxon>Neisseriales</taxon>
        <taxon>Neisseriaceae</taxon>
        <taxon>Snodgrassella</taxon>
    </lineage>
</organism>
<proteinExistence type="predicted"/>
<keyword evidence="2" id="KW-0732">Signal</keyword>
<evidence type="ECO:0000256" key="1">
    <source>
        <dbReference type="SAM" id="MobiDB-lite"/>
    </source>
</evidence>
<dbReference type="RefSeq" id="WP_100123941.1">
    <property type="nucleotide sequence ID" value="NZ_MEIU01000058.1"/>
</dbReference>
<reference evidence="3 4" key="1">
    <citation type="journal article" date="2017" name="MBio">
        <title>Type VI secretion-mediated competition in the bee gut microbiome.</title>
        <authorList>
            <person name="Steele M.I."/>
            <person name="Kwong W.K."/>
            <person name="Powell J.E."/>
            <person name="Whiteley M."/>
            <person name="Moran N.A."/>
        </authorList>
    </citation>
    <scope>NUCLEOTIDE SEQUENCE [LARGE SCALE GENOMIC DNA]</scope>
    <source>
        <strain evidence="3 4">HK3</strain>
    </source>
</reference>
<evidence type="ECO:0000313" key="3">
    <source>
        <dbReference type="EMBL" id="PIT59521.1"/>
    </source>
</evidence>
<dbReference type="PROSITE" id="PS51257">
    <property type="entry name" value="PROKAR_LIPOPROTEIN"/>
    <property type="match status" value="1"/>
</dbReference>